<dbReference type="SMART" id="SM00513">
    <property type="entry name" value="SAP"/>
    <property type="match status" value="1"/>
</dbReference>
<dbReference type="OrthoDB" id="1922499at2759"/>
<keyword evidence="3" id="KW-1185">Reference proteome</keyword>
<reference evidence="2" key="1">
    <citation type="submission" date="2020-01" db="EMBL/GenBank/DDBJ databases">
        <title>Genome sequence of Kobresia littledalei, the first chromosome-level genome in the family Cyperaceae.</title>
        <authorList>
            <person name="Qu G."/>
        </authorList>
    </citation>
    <scope>NUCLEOTIDE SEQUENCE</scope>
    <source>
        <strain evidence="2">C.B.Clarke</strain>
        <tissue evidence="2">Leaf</tissue>
    </source>
</reference>
<feature type="domain" description="SAP" evidence="1">
    <location>
        <begin position="585"/>
        <end position="619"/>
    </location>
</feature>
<protein>
    <submittedName>
        <fullName evidence="2">SAP domain-containing protein</fullName>
    </submittedName>
</protein>
<dbReference type="SUPFAM" id="SSF68906">
    <property type="entry name" value="SAP domain"/>
    <property type="match status" value="1"/>
</dbReference>
<organism evidence="2 3">
    <name type="scientific">Carex littledalei</name>
    <dbReference type="NCBI Taxonomy" id="544730"/>
    <lineage>
        <taxon>Eukaryota</taxon>
        <taxon>Viridiplantae</taxon>
        <taxon>Streptophyta</taxon>
        <taxon>Embryophyta</taxon>
        <taxon>Tracheophyta</taxon>
        <taxon>Spermatophyta</taxon>
        <taxon>Magnoliopsida</taxon>
        <taxon>Liliopsida</taxon>
        <taxon>Poales</taxon>
        <taxon>Cyperaceae</taxon>
        <taxon>Cyperoideae</taxon>
        <taxon>Cariceae</taxon>
        <taxon>Carex</taxon>
        <taxon>Carex subgen. Euthyceras</taxon>
    </lineage>
</organism>
<dbReference type="InterPro" id="IPR003034">
    <property type="entry name" value="SAP_dom"/>
</dbReference>
<name>A0A833VRQ1_9POAL</name>
<gene>
    <name evidence="2" type="ORF">FCM35_KLT02050</name>
</gene>
<dbReference type="InterPro" id="IPR036361">
    <property type="entry name" value="SAP_dom_sf"/>
</dbReference>
<sequence length="620" mass="68591">MFKNKILVKATPSPSHSSFFLLPLSLPSSSCTTGPPLSVDLEILSWKLSRKLRLACLTQPFEILVVYQKSQSDLVDRVVSEFLKFDPLIRIGVEEEVKSVSVIAKAIEIGLRCVMLDNNWTCIGDNTFVKSTFSTSEERSNVYAVNVQVQSGDSDDVIFLVSPDTLRFSRHQISDLMSSKNVDELNNMREVILESFNFSMACTTLPSLSEGYFVGVSKVPPEGESVNNFEDLWSIKHGLTLKSNHYVAVQFLYGGSTNKTWIPSAFVLQGSGLTPAPKTIRVSKAMLAFQSFIKLLEAWDFFGGGSLIAKEQSLIGSGAGTCSWEKITHNLPQCIINPGFICKDPLSALDFRTPKPDIGYSTEKNTLDRNKENSLLLTDSDSKDASSTINEAQIGLNDMAAVKSVLPGSKREDAQKAIQDTCQKKNETVLVSSPTKCPPKTQTYTGAARADQNAKSTQCNARSTSVGSVKPTKKNVATPDNKFTADTRIVKKLEKRAWKLEKQNKVPTKRRIQQSVEWMFKRNTLILLGVIVQTTSKPVIPCYCFAKDEESTEVYLTKAKAKPKQSLDKDEVTAKVLNCHKRGQLQSLTVADLKCFLCCKKAKVGGTKEELIRRVTGFLD</sequence>
<dbReference type="EMBL" id="SWLB01000011">
    <property type="protein sequence ID" value="KAF3332473.1"/>
    <property type="molecule type" value="Genomic_DNA"/>
</dbReference>
<dbReference type="AlphaFoldDB" id="A0A833VRQ1"/>
<evidence type="ECO:0000313" key="2">
    <source>
        <dbReference type="EMBL" id="KAF3332473.1"/>
    </source>
</evidence>
<accession>A0A833VRQ1</accession>
<evidence type="ECO:0000259" key="1">
    <source>
        <dbReference type="SMART" id="SM00513"/>
    </source>
</evidence>
<evidence type="ECO:0000313" key="3">
    <source>
        <dbReference type="Proteomes" id="UP000623129"/>
    </source>
</evidence>
<proteinExistence type="predicted"/>
<comment type="caution">
    <text evidence="2">The sequence shown here is derived from an EMBL/GenBank/DDBJ whole genome shotgun (WGS) entry which is preliminary data.</text>
</comment>
<dbReference type="Proteomes" id="UP000623129">
    <property type="component" value="Unassembled WGS sequence"/>
</dbReference>